<sequence>MKRVVLTRKIQLLVNSEDAQIRREVYKTLCQWQHICFKAANYICTHSFLQERIKDMIYLAEGVKVKLSHIEKDADGILATSKKNTTYQVLSANYKGQLPTRILSCLNNQITALFQKEKADYFDGTRSMRNYKKDLPIPFSNADIRHLEVMDNGDYSFSFFSLPLRTYLGSDTTDKKQLLYQLSQNHLTVRNSSIQLLNGKIFMLLTIEQPQEQHQLETGIIATASLATDAPITVSISADQYAIGSKEEFLYRKQAISTAITRMKKGASFNRSGHGIKRILKNVTHLQKAEQRYIQQKLHVYSGRLIQICIKHKAGILVLGKEPDNSTNELLLRNWGYGSLKDKIAYKAHKAGIQLIIATTNE</sequence>
<accession>A0A1N7K4X0</accession>
<dbReference type="RefSeq" id="WP_076374446.1">
    <property type="nucleotide sequence ID" value="NZ_AP017422.1"/>
</dbReference>
<dbReference type="Proteomes" id="UP000186917">
    <property type="component" value="Unassembled WGS sequence"/>
</dbReference>
<proteinExistence type="predicted"/>
<keyword evidence="2" id="KW-1185">Reference proteome</keyword>
<dbReference type="EMBL" id="FTOR01000001">
    <property type="protein sequence ID" value="SIS56652.1"/>
    <property type="molecule type" value="Genomic_DNA"/>
</dbReference>
<evidence type="ECO:0008006" key="3">
    <source>
        <dbReference type="Google" id="ProtNLM"/>
    </source>
</evidence>
<dbReference type="OrthoDB" id="1404787at2"/>
<evidence type="ECO:0000313" key="2">
    <source>
        <dbReference type="Proteomes" id="UP000186917"/>
    </source>
</evidence>
<organism evidence="1 2">
    <name type="scientific">Filimonas lacunae</name>
    <dbReference type="NCBI Taxonomy" id="477680"/>
    <lineage>
        <taxon>Bacteria</taxon>
        <taxon>Pseudomonadati</taxon>
        <taxon>Bacteroidota</taxon>
        <taxon>Chitinophagia</taxon>
        <taxon>Chitinophagales</taxon>
        <taxon>Chitinophagaceae</taxon>
        <taxon>Filimonas</taxon>
    </lineage>
</organism>
<evidence type="ECO:0000313" key="1">
    <source>
        <dbReference type="EMBL" id="SIS56652.1"/>
    </source>
</evidence>
<gene>
    <name evidence="1" type="ORF">SAMN05421788_1013</name>
</gene>
<name>A0A1N7K4X0_9BACT</name>
<dbReference type="AlphaFoldDB" id="A0A1N7K4X0"/>
<reference evidence="2" key="1">
    <citation type="submission" date="2017-01" db="EMBL/GenBank/DDBJ databases">
        <authorList>
            <person name="Varghese N."/>
            <person name="Submissions S."/>
        </authorList>
    </citation>
    <scope>NUCLEOTIDE SEQUENCE [LARGE SCALE GENOMIC DNA]</scope>
    <source>
        <strain evidence="2">DSM 21054</strain>
    </source>
</reference>
<protein>
    <recommendedName>
        <fullName evidence="3">Transposase</fullName>
    </recommendedName>
</protein>
<dbReference type="STRING" id="477680.SAMN05421788_1013"/>